<keyword evidence="3" id="KW-1185">Reference proteome</keyword>
<feature type="region of interest" description="Disordered" evidence="1">
    <location>
        <begin position="1"/>
        <end position="119"/>
    </location>
</feature>
<evidence type="ECO:0000256" key="1">
    <source>
        <dbReference type="SAM" id="MobiDB-lite"/>
    </source>
</evidence>
<accession>A0A150ATK6</accession>
<dbReference type="OrthoDB" id="10637101at2759"/>
<dbReference type="EMBL" id="LCTW02000001">
    <property type="protein sequence ID" value="KXX83364.1"/>
    <property type="molecule type" value="Genomic_DNA"/>
</dbReference>
<gene>
    <name evidence="2" type="ORF">MMYC01_200046</name>
</gene>
<feature type="compositionally biased region" description="Polar residues" evidence="1">
    <location>
        <begin position="1"/>
        <end position="24"/>
    </location>
</feature>
<proteinExistence type="predicted"/>
<dbReference type="AlphaFoldDB" id="A0A150ATK6"/>
<dbReference type="VEuPathDB" id="FungiDB:MMYC01_200046"/>
<name>A0A150ATK6_9PEZI</name>
<feature type="compositionally biased region" description="Low complexity" evidence="1">
    <location>
        <begin position="86"/>
        <end position="95"/>
    </location>
</feature>
<protein>
    <submittedName>
        <fullName evidence="2">Uncharacterized protein</fullName>
    </submittedName>
</protein>
<evidence type="ECO:0000313" key="2">
    <source>
        <dbReference type="EMBL" id="KXX83364.1"/>
    </source>
</evidence>
<reference evidence="2 3" key="1">
    <citation type="journal article" date="2016" name="Genome Announc.">
        <title>Genome Sequence of Madurella mycetomatis mm55, Isolated from a Human Mycetoma Case in Sudan.</title>
        <authorList>
            <person name="Smit S."/>
            <person name="Derks M.F."/>
            <person name="Bervoets S."/>
            <person name="Fahal A."/>
            <person name="van Leeuwen W."/>
            <person name="van Belkum A."/>
            <person name="van de Sande W.W."/>
        </authorList>
    </citation>
    <scope>NUCLEOTIDE SEQUENCE [LARGE SCALE GENOMIC DNA]</scope>
    <source>
        <strain evidence="3">mm55</strain>
    </source>
</reference>
<comment type="caution">
    <text evidence="2">The sequence shown here is derived from an EMBL/GenBank/DDBJ whole genome shotgun (WGS) entry which is preliminary data.</text>
</comment>
<sequence>MVKARSTSQQRPNSAARTPPSTQADEGDIHRGVTGSKQLRKGSRQVQVEAATKKWQRGVALRDLHTGGRLGVGRSKRWNEKTNIGSNRSTRSSSSDIRAAKLPKVLPPSTPTAASPAVPARLVRKRQRRLLEAEQRERQRLIEKYKITNDPTVFSSFLRPFMPSTELSEWRWDSSMKLWWREDKSSGEKLWEPVDVLPIGQ</sequence>
<organism evidence="2 3">
    <name type="scientific">Madurella mycetomatis</name>
    <dbReference type="NCBI Taxonomy" id="100816"/>
    <lineage>
        <taxon>Eukaryota</taxon>
        <taxon>Fungi</taxon>
        <taxon>Dikarya</taxon>
        <taxon>Ascomycota</taxon>
        <taxon>Pezizomycotina</taxon>
        <taxon>Sordariomycetes</taxon>
        <taxon>Sordariomycetidae</taxon>
        <taxon>Sordariales</taxon>
        <taxon>Sordariales incertae sedis</taxon>
        <taxon>Madurella</taxon>
    </lineage>
</organism>
<evidence type="ECO:0000313" key="3">
    <source>
        <dbReference type="Proteomes" id="UP000078237"/>
    </source>
</evidence>
<dbReference type="Proteomes" id="UP000078237">
    <property type="component" value="Unassembled WGS sequence"/>
</dbReference>